<reference evidence="2" key="1">
    <citation type="submission" date="2018-06" db="EMBL/GenBank/DDBJ databases">
        <authorList>
            <person name="Zhirakovskaya E."/>
        </authorList>
    </citation>
    <scope>NUCLEOTIDE SEQUENCE</scope>
</reference>
<dbReference type="HAMAP" id="MF_00715">
    <property type="entry name" value="SlyX"/>
    <property type="match status" value="1"/>
</dbReference>
<evidence type="ECO:0000313" key="2">
    <source>
        <dbReference type="EMBL" id="VAW97338.1"/>
    </source>
</evidence>
<proteinExistence type="inferred from homology"/>
<accession>A0A3B0ZV17</accession>
<gene>
    <name evidence="2" type="ORF">MNBD_GAMMA20-2069</name>
</gene>
<dbReference type="InterPro" id="IPR007236">
    <property type="entry name" value="SlyX"/>
</dbReference>
<protein>
    <submittedName>
        <fullName evidence="2">Protein SlyX</fullName>
    </submittedName>
</protein>
<organism evidence="2">
    <name type="scientific">hydrothermal vent metagenome</name>
    <dbReference type="NCBI Taxonomy" id="652676"/>
    <lineage>
        <taxon>unclassified sequences</taxon>
        <taxon>metagenomes</taxon>
        <taxon>ecological metagenomes</taxon>
    </lineage>
</organism>
<name>A0A3B0ZV17_9ZZZZ</name>
<dbReference type="PANTHER" id="PTHR36508">
    <property type="entry name" value="PROTEIN SLYX"/>
    <property type="match status" value="1"/>
</dbReference>
<sequence length="67" mass="7666">MESRLTDLEIRYAHQEATLEAVNETLLLQQRSIEALRAELERIKQQMRGLNSGEMASAAEETPPPHY</sequence>
<dbReference type="EMBL" id="UOFU01000116">
    <property type="protein sequence ID" value="VAW97338.1"/>
    <property type="molecule type" value="Genomic_DNA"/>
</dbReference>
<evidence type="ECO:0000256" key="1">
    <source>
        <dbReference type="SAM" id="MobiDB-lite"/>
    </source>
</evidence>
<dbReference type="Pfam" id="PF04102">
    <property type="entry name" value="SlyX"/>
    <property type="match status" value="1"/>
</dbReference>
<dbReference type="AlphaFoldDB" id="A0A3B0ZV17"/>
<dbReference type="PANTHER" id="PTHR36508:SF1">
    <property type="entry name" value="PROTEIN SLYX"/>
    <property type="match status" value="1"/>
</dbReference>
<feature type="region of interest" description="Disordered" evidence="1">
    <location>
        <begin position="47"/>
        <end position="67"/>
    </location>
</feature>
<dbReference type="Gene3D" id="1.20.5.300">
    <property type="match status" value="1"/>
</dbReference>